<feature type="binding site" evidence="15">
    <location>
        <position position="149"/>
    </location>
    <ligand>
        <name>Mg(2+)</name>
        <dbReference type="ChEBI" id="CHEBI:18420"/>
    </ligand>
</feature>
<keyword evidence="6 13" id="KW-0436">Ligase</keyword>
<dbReference type="InterPro" id="IPR014709">
    <property type="entry name" value="Glutathione_synthase_C_euk"/>
</dbReference>
<evidence type="ECO:0000256" key="9">
    <source>
        <dbReference type="ARBA" id="ARBA00022741"/>
    </source>
</evidence>
<dbReference type="GO" id="GO:0005829">
    <property type="term" value="C:cytosol"/>
    <property type="evidence" value="ECO:0007669"/>
    <property type="project" value="TreeGrafter"/>
</dbReference>
<dbReference type="Gene3D" id="3.40.50.1760">
    <property type="entry name" value="Glutathione synthase, substrate-binding domain superfamily, eukaryotic"/>
    <property type="match status" value="1"/>
</dbReference>
<keyword evidence="7 13" id="KW-0317">Glutathione biosynthesis</keyword>
<feature type="binding site" evidence="14">
    <location>
        <position position="432"/>
    </location>
    <ligand>
        <name>ATP</name>
        <dbReference type="ChEBI" id="CHEBI:30616"/>
    </ligand>
</feature>
<evidence type="ECO:0000313" key="18">
    <source>
        <dbReference type="Proteomes" id="UP001153636"/>
    </source>
</evidence>
<feature type="binding site" evidence="14">
    <location>
        <position position="380"/>
    </location>
    <ligand>
        <name>ATP</name>
        <dbReference type="ChEBI" id="CHEBI:30616"/>
    </ligand>
</feature>
<proteinExistence type="inferred from homology"/>
<feature type="binding site" evidence="15">
    <location>
        <position position="373"/>
    </location>
    <ligand>
        <name>Mg(2+)</name>
        <dbReference type="ChEBI" id="CHEBI:18420"/>
    </ligand>
</feature>
<dbReference type="AlphaFoldDB" id="A0A9P0D8A1"/>
<comment type="catalytic activity">
    <reaction evidence="12">
        <text>gamma-L-glutamyl-L-cysteine + glycine + ATP = glutathione + ADP + phosphate + H(+)</text>
        <dbReference type="Rhea" id="RHEA:13557"/>
        <dbReference type="ChEBI" id="CHEBI:15378"/>
        <dbReference type="ChEBI" id="CHEBI:30616"/>
        <dbReference type="ChEBI" id="CHEBI:43474"/>
        <dbReference type="ChEBI" id="CHEBI:57305"/>
        <dbReference type="ChEBI" id="CHEBI:57925"/>
        <dbReference type="ChEBI" id="CHEBI:58173"/>
        <dbReference type="ChEBI" id="CHEBI:456216"/>
        <dbReference type="EC" id="6.3.2.3"/>
    </reaction>
    <physiologicalReaction direction="left-to-right" evidence="12">
        <dbReference type="Rhea" id="RHEA:13558"/>
    </physiologicalReaction>
</comment>
<reference evidence="17" key="1">
    <citation type="submission" date="2022-01" db="EMBL/GenBank/DDBJ databases">
        <authorList>
            <person name="King R."/>
        </authorList>
    </citation>
    <scope>NUCLEOTIDE SEQUENCE</scope>
</reference>
<feature type="binding site" evidence="14">
    <location>
        <begin position="403"/>
        <end position="406"/>
    </location>
    <ligand>
        <name>ATP</name>
        <dbReference type="ChEBI" id="CHEBI:30616"/>
    </ligand>
</feature>
<feature type="binding site" evidence="14">
    <location>
        <position position="130"/>
    </location>
    <ligand>
        <name>substrate</name>
    </ligand>
</feature>
<comment type="similarity">
    <text evidence="2 13">Belongs to the eukaryotic GSH synthase family.</text>
</comment>
<dbReference type="PANTHER" id="PTHR11130">
    <property type="entry name" value="GLUTATHIONE SYNTHETASE"/>
    <property type="match status" value="1"/>
</dbReference>
<dbReference type="Gene3D" id="1.10.1080.10">
    <property type="entry name" value="Glutathione Synthetase, Chain A, domain 3"/>
    <property type="match status" value="1"/>
</dbReference>
<gene>
    <name evidence="17" type="ORF">PSYICH_LOCUS11748</name>
</gene>
<dbReference type="InterPro" id="IPR037013">
    <property type="entry name" value="GSH-S_sub-bd_sf"/>
</dbReference>
<keyword evidence="18" id="KW-1185">Reference proteome</keyword>
<comment type="cofactor">
    <cofactor evidence="13 15">
        <name>Mg(2+)</name>
        <dbReference type="ChEBI" id="CHEBI:18420"/>
    </cofactor>
    <text evidence="13 15">Binds 1 Mg(2+) ion per subunit.</text>
</comment>
<feature type="domain" description="Glutathione synthase substrate-binding" evidence="16">
    <location>
        <begin position="207"/>
        <end position="307"/>
    </location>
</feature>
<evidence type="ECO:0000256" key="5">
    <source>
        <dbReference type="ARBA" id="ARBA00020821"/>
    </source>
</evidence>
<dbReference type="Proteomes" id="UP001153636">
    <property type="component" value="Chromosome 6"/>
</dbReference>
<name>A0A9P0D8A1_9CUCU</name>
<evidence type="ECO:0000256" key="6">
    <source>
        <dbReference type="ARBA" id="ARBA00022598"/>
    </source>
</evidence>
<evidence type="ECO:0000256" key="8">
    <source>
        <dbReference type="ARBA" id="ARBA00022723"/>
    </source>
</evidence>
<evidence type="ECO:0000256" key="11">
    <source>
        <dbReference type="ARBA" id="ARBA00022842"/>
    </source>
</evidence>
<dbReference type="FunFam" id="3.30.1490.50:FF:000002">
    <property type="entry name" value="Glutathione synthetase"/>
    <property type="match status" value="1"/>
</dbReference>
<evidence type="ECO:0000256" key="15">
    <source>
        <dbReference type="PIRSR" id="PIRSR001558-2"/>
    </source>
</evidence>
<dbReference type="PANTHER" id="PTHR11130:SF0">
    <property type="entry name" value="GLUTATHIONE SYNTHETASE"/>
    <property type="match status" value="1"/>
</dbReference>
<dbReference type="Pfam" id="PF03917">
    <property type="entry name" value="GSH_synth_ATP"/>
    <property type="match status" value="1"/>
</dbReference>
<feature type="binding site" evidence="14">
    <location>
        <position position="459"/>
    </location>
    <ligand>
        <name>ATP</name>
        <dbReference type="ChEBI" id="CHEBI:30616"/>
    </ligand>
</feature>
<comment type="pathway">
    <text evidence="1 13">Sulfur metabolism; glutathione biosynthesis; glutathione from L-cysteine and L-glutamate: step 2/2.</text>
</comment>
<dbReference type="GO" id="GO:0004363">
    <property type="term" value="F:glutathione synthase activity"/>
    <property type="evidence" value="ECO:0007669"/>
    <property type="project" value="UniProtKB-UniRule"/>
</dbReference>
<feature type="binding site" evidence="14">
    <location>
        <begin position="369"/>
        <end position="378"/>
    </location>
    <ligand>
        <name>ATP</name>
        <dbReference type="ChEBI" id="CHEBI:30616"/>
    </ligand>
</feature>
<sequence>MSNEVGKLPSTVPLPIQENDLTDIVSKSKDWALMHGISMRSKTNFTEDGVQISPFILVPTAIPRQEFVKVVELQTTLQELLHKIANNKEFINDCYKDIVEADDFSARLYKMYEQVEEEGTVQKIAMVHLRSDYLMQSSSNNNLKQVEFNTISASFASLSSFITDFNKYVLQELGYPEKLKNIPSNTSLIGLAEGLAEAWSIYNNPNACILFVVEKTVYNIADQRFIEFEINRLFPKIKIIRRMFSYICEQGSLNDKRELIIDNNIVAVTYFRDGYAPSNFPTEKEWAARLLIERSASIKCPDIKYHLIGQKKVQQELTKSGVLEKFLTETKKIEAVREVFMGIYGLEFDEHGDRAVQMALEKPENFVLKPQREGGGYNIYDNDIKELMLKIQNTKERLSYVLMERIFPPTSTGYMIVPGASNPPSLVDLVSELGIYGILISDNEKIIVNKQVGHMLRSKASTSNEGGVLAGAGALDCPYLFD</sequence>
<dbReference type="GO" id="GO:0005524">
    <property type="term" value="F:ATP binding"/>
    <property type="evidence" value="ECO:0007669"/>
    <property type="project" value="UniProtKB-UniRule"/>
</dbReference>
<evidence type="ECO:0000256" key="2">
    <source>
        <dbReference type="ARBA" id="ARBA00010385"/>
    </source>
</evidence>
<keyword evidence="8 13" id="KW-0479">Metal-binding</keyword>
<dbReference type="GO" id="GO:0000287">
    <property type="term" value="F:magnesium ion binding"/>
    <property type="evidence" value="ECO:0007669"/>
    <property type="project" value="UniProtKB-UniRule"/>
</dbReference>
<dbReference type="NCBIfam" id="TIGR01986">
    <property type="entry name" value="glut_syn_euk"/>
    <property type="match status" value="1"/>
</dbReference>
<keyword evidence="10 13" id="KW-0067">ATP-binding</keyword>
<feature type="binding site" evidence="14">
    <location>
        <position position="223"/>
    </location>
    <ligand>
        <name>substrate</name>
    </ligand>
</feature>
<evidence type="ECO:0000256" key="3">
    <source>
        <dbReference type="ARBA" id="ARBA00011738"/>
    </source>
</evidence>
<dbReference type="GO" id="GO:0043295">
    <property type="term" value="F:glutathione binding"/>
    <property type="evidence" value="ECO:0007669"/>
    <property type="project" value="UniProtKB-UniRule"/>
</dbReference>
<feature type="binding site" evidence="14">
    <location>
        <position position="147"/>
    </location>
    <ligand>
        <name>ATP</name>
        <dbReference type="ChEBI" id="CHEBI:30616"/>
    </ligand>
</feature>
<dbReference type="InterPro" id="IPR016185">
    <property type="entry name" value="PreATP-grasp_dom_sf"/>
</dbReference>
<evidence type="ECO:0000256" key="7">
    <source>
        <dbReference type="ARBA" id="ARBA00022684"/>
    </source>
</evidence>
<feature type="binding site" evidence="15">
    <location>
        <position position="147"/>
    </location>
    <ligand>
        <name>Mg(2+)</name>
        <dbReference type="ChEBI" id="CHEBI:18420"/>
    </ligand>
</feature>
<dbReference type="InterPro" id="IPR005615">
    <property type="entry name" value="Glutathione_synthase"/>
</dbReference>
<dbReference type="FunFam" id="3.40.50.1760:FF:000001">
    <property type="entry name" value="Glutathione synthetase"/>
    <property type="match status" value="1"/>
</dbReference>
<evidence type="ECO:0000256" key="10">
    <source>
        <dbReference type="ARBA" id="ARBA00022840"/>
    </source>
</evidence>
<dbReference type="OrthoDB" id="2020073at2759"/>
<feature type="binding site" evidence="14">
    <location>
        <position position="465"/>
    </location>
    <ligand>
        <name>ATP</name>
        <dbReference type="ChEBI" id="CHEBI:30616"/>
    </ligand>
</feature>
<evidence type="ECO:0000256" key="12">
    <source>
        <dbReference type="ARBA" id="ARBA00048871"/>
    </source>
</evidence>
<accession>A0A9P0D8A1</accession>
<evidence type="ECO:0000256" key="14">
    <source>
        <dbReference type="PIRSR" id="PIRSR001558-1"/>
    </source>
</evidence>
<dbReference type="Gene3D" id="3.30.470.20">
    <property type="entry name" value="ATP-grasp fold, B domain"/>
    <property type="match status" value="1"/>
</dbReference>
<evidence type="ECO:0000256" key="4">
    <source>
        <dbReference type="ARBA" id="ARBA00012214"/>
    </source>
</evidence>
<comment type="subunit">
    <text evidence="3">Homodimer.</text>
</comment>
<keyword evidence="9 13" id="KW-0547">Nucleotide-binding</keyword>
<evidence type="ECO:0000256" key="1">
    <source>
        <dbReference type="ARBA" id="ARBA00004965"/>
    </source>
</evidence>
<dbReference type="SUPFAM" id="SSF56059">
    <property type="entry name" value="Glutathione synthetase ATP-binding domain-like"/>
    <property type="match status" value="1"/>
</dbReference>
<dbReference type="Pfam" id="PF03199">
    <property type="entry name" value="GSH_synthase"/>
    <property type="match status" value="1"/>
</dbReference>
<organism evidence="17 18">
    <name type="scientific">Psylliodes chrysocephalus</name>
    <dbReference type="NCBI Taxonomy" id="3402493"/>
    <lineage>
        <taxon>Eukaryota</taxon>
        <taxon>Metazoa</taxon>
        <taxon>Ecdysozoa</taxon>
        <taxon>Arthropoda</taxon>
        <taxon>Hexapoda</taxon>
        <taxon>Insecta</taxon>
        <taxon>Pterygota</taxon>
        <taxon>Neoptera</taxon>
        <taxon>Endopterygota</taxon>
        <taxon>Coleoptera</taxon>
        <taxon>Polyphaga</taxon>
        <taxon>Cucujiformia</taxon>
        <taxon>Chrysomeloidea</taxon>
        <taxon>Chrysomelidae</taxon>
        <taxon>Galerucinae</taxon>
        <taxon>Alticini</taxon>
        <taxon>Psylliodes</taxon>
    </lineage>
</organism>
<feature type="binding site" evidence="14">
    <location>
        <position position="311"/>
    </location>
    <ligand>
        <name>ATP</name>
        <dbReference type="ChEBI" id="CHEBI:30616"/>
    </ligand>
</feature>
<keyword evidence="11 13" id="KW-0460">Magnesium</keyword>
<evidence type="ECO:0000313" key="17">
    <source>
        <dbReference type="EMBL" id="CAH1112195.1"/>
    </source>
</evidence>
<dbReference type="Gene3D" id="3.30.1490.80">
    <property type="match status" value="1"/>
</dbReference>
<dbReference type="Gene3D" id="3.30.1490.50">
    <property type="match status" value="1"/>
</dbReference>
<dbReference type="SUPFAM" id="SSF52440">
    <property type="entry name" value="PreATP-grasp domain"/>
    <property type="match status" value="1"/>
</dbReference>
<dbReference type="InterPro" id="IPR004887">
    <property type="entry name" value="GSH_synth_subst-bd"/>
</dbReference>
<dbReference type="EMBL" id="OV651818">
    <property type="protein sequence ID" value="CAH1112195.1"/>
    <property type="molecule type" value="Genomic_DNA"/>
</dbReference>
<feature type="binding site" evidence="14">
    <location>
        <position position="457"/>
    </location>
    <ligand>
        <name>substrate</name>
    </ligand>
</feature>
<evidence type="ECO:0000256" key="13">
    <source>
        <dbReference type="PIRNR" id="PIRNR001558"/>
    </source>
</evidence>
<dbReference type="PIRSF" id="PIRSF001558">
    <property type="entry name" value="GSHase"/>
    <property type="match status" value="1"/>
</dbReference>
<evidence type="ECO:0000259" key="16">
    <source>
        <dbReference type="Pfam" id="PF03199"/>
    </source>
</evidence>
<protein>
    <recommendedName>
        <fullName evidence="5 13">Glutathione synthetase</fullName>
        <shortName evidence="13">GSH-S</shortName>
        <ecNumber evidence="4 13">6.3.2.3</ecNumber>
    </recommendedName>
</protein>
<dbReference type="InterPro" id="IPR014049">
    <property type="entry name" value="Glutathione_synthase_N_euk"/>
</dbReference>
<dbReference type="EC" id="6.3.2.3" evidence="4 13"/>
<dbReference type="InterPro" id="IPR014042">
    <property type="entry name" value="Glutathione_synthase_a-hlx"/>
</dbReference>